<accession>A0ABW5K481</accession>
<organism evidence="2 3">
    <name type="scientific">Lacinutrix gracilariae</name>
    <dbReference type="NCBI Taxonomy" id="1747198"/>
    <lineage>
        <taxon>Bacteria</taxon>
        <taxon>Pseudomonadati</taxon>
        <taxon>Bacteroidota</taxon>
        <taxon>Flavobacteriia</taxon>
        <taxon>Flavobacteriales</taxon>
        <taxon>Flavobacteriaceae</taxon>
        <taxon>Lacinutrix</taxon>
    </lineage>
</organism>
<protein>
    <submittedName>
        <fullName evidence="2">Suppressor of fused domain protein</fullName>
    </submittedName>
</protein>
<dbReference type="PANTHER" id="PTHR10928:SF2">
    <property type="entry name" value="SUPPRESSOR OF FUSED HOMOLOG"/>
    <property type="match status" value="1"/>
</dbReference>
<dbReference type="InterPro" id="IPR007768">
    <property type="entry name" value="Suppressor_of_fused"/>
</dbReference>
<dbReference type="PANTHER" id="PTHR10928">
    <property type="entry name" value="SUPPRESSOR OF FUSED"/>
    <property type="match status" value="1"/>
</dbReference>
<proteinExistence type="predicted"/>
<evidence type="ECO:0000313" key="2">
    <source>
        <dbReference type="EMBL" id="MFD2543728.1"/>
    </source>
</evidence>
<comment type="caution">
    <text evidence="2">The sequence shown here is derived from an EMBL/GenBank/DDBJ whole genome shotgun (WGS) entry which is preliminary data.</text>
</comment>
<dbReference type="RefSeq" id="WP_379905928.1">
    <property type="nucleotide sequence ID" value="NZ_JBHULM010000026.1"/>
</dbReference>
<gene>
    <name evidence="2" type="ORF">ACFSSB_15460</name>
</gene>
<dbReference type="Pfam" id="PF05076">
    <property type="entry name" value="SUFU"/>
    <property type="match status" value="1"/>
</dbReference>
<evidence type="ECO:0000259" key="1">
    <source>
        <dbReference type="Pfam" id="PF05076"/>
    </source>
</evidence>
<dbReference type="InterPro" id="IPR037181">
    <property type="entry name" value="SUFU_N"/>
</dbReference>
<dbReference type="Proteomes" id="UP001597467">
    <property type="component" value="Unassembled WGS sequence"/>
</dbReference>
<sequence>MNGQTSENTESIGWDAIDSTLKKEYGEQVPLHYAPEIYYSLGGNEPLDGISVYVDKENKCYHYITYGFSEIYEKETEDKEISGFGFELTFRLKFTEFSEKYPTWPINLLQNIAKVTFSKGMTFKEFQTLSSGPIRLEPSTEIKGILFTLDPTMKEIETENGKVEFLQIFGLTSTEYQNIIDKKTDRREFISDELNKNPLLITDVERK</sequence>
<evidence type="ECO:0000313" key="3">
    <source>
        <dbReference type="Proteomes" id="UP001597467"/>
    </source>
</evidence>
<reference evidence="3" key="1">
    <citation type="journal article" date="2019" name="Int. J. Syst. Evol. Microbiol.">
        <title>The Global Catalogue of Microorganisms (GCM) 10K type strain sequencing project: providing services to taxonomists for standard genome sequencing and annotation.</title>
        <authorList>
            <consortium name="The Broad Institute Genomics Platform"/>
            <consortium name="The Broad Institute Genome Sequencing Center for Infectious Disease"/>
            <person name="Wu L."/>
            <person name="Ma J."/>
        </authorList>
    </citation>
    <scope>NUCLEOTIDE SEQUENCE [LARGE SCALE GENOMIC DNA]</scope>
    <source>
        <strain evidence="3">KCTC 42808</strain>
    </source>
</reference>
<name>A0ABW5K481_9FLAO</name>
<dbReference type="SUPFAM" id="SSF103359">
    <property type="entry name" value="Suppressor of Fused, N-terminal domain"/>
    <property type="match status" value="1"/>
</dbReference>
<dbReference type="InterPro" id="IPR020941">
    <property type="entry name" value="SUFU-like_domain"/>
</dbReference>
<dbReference type="EMBL" id="JBHULM010000026">
    <property type="protein sequence ID" value="MFD2543728.1"/>
    <property type="molecule type" value="Genomic_DNA"/>
</dbReference>
<feature type="domain" description="Suppressor of fused-like" evidence="1">
    <location>
        <begin position="43"/>
        <end position="207"/>
    </location>
</feature>
<keyword evidence="3" id="KW-1185">Reference proteome</keyword>